<accession>A0ABD0JQU3</accession>
<dbReference type="Proteomes" id="UP001519460">
    <property type="component" value="Unassembled WGS sequence"/>
</dbReference>
<evidence type="ECO:0000313" key="2">
    <source>
        <dbReference type="Proteomes" id="UP001519460"/>
    </source>
</evidence>
<feature type="non-terminal residue" evidence="1">
    <location>
        <position position="1"/>
    </location>
</feature>
<evidence type="ECO:0000313" key="1">
    <source>
        <dbReference type="EMBL" id="KAK7477044.1"/>
    </source>
</evidence>
<gene>
    <name evidence="1" type="ORF">BaRGS_00031724</name>
</gene>
<dbReference type="EMBL" id="JACVVK020000359">
    <property type="protein sequence ID" value="KAK7477044.1"/>
    <property type="molecule type" value="Genomic_DNA"/>
</dbReference>
<sequence length="84" mass="9250">RPQYLPQDTLSTCHRTPSVLASGHPQYLPQDTLSTCLRTPSVLASGHPQYVPQDALSTCQGTTTASRYILQYRQCSVAWCAQVV</sequence>
<dbReference type="AlphaFoldDB" id="A0ABD0JQU3"/>
<protein>
    <submittedName>
        <fullName evidence="1">Uncharacterized protein</fullName>
    </submittedName>
</protein>
<organism evidence="1 2">
    <name type="scientific">Batillaria attramentaria</name>
    <dbReference type="NCBI Taxonomy" id="370345"/>
    <lineage>
        <taxon>Eukaryota</taxon>
        <taxon>Metazoa</taxon>
        <taxon>Spiralia</taxon>
        <taxon>Lophotrochozoa</taxon>
        <taxon>Mollusca</taxon>
        <taxon>Gastropoda</taxon>
        <taxon>Caenogastropoda</taxon>
        <taxon>Sorbeoconcha</taxon>
        <taxon>Cerithioidea</taxon>
        <taxon>Batillariidae</taxon>
        <taxon>Batillaria</taxon>
    </lineage>
</organism>
<proteinExistence type="predicted"/>
<name>A0ABD0JQU3_9CAEN</name>
<reference evidence="1 2" key="1">
    <citation type="journal article" date="2023" name="Sci. Data">
        <title>Genome assembly of the Korean intertidal mud-creeper Batillaria attramentaria.</title>
        <authorList>
            <person name="Patra A.K."/>
            <person name="Ho P.T."/>
            <person name="Jun S."/>
            <person name="Lee S.J."/>
            <person name="Kim Y."/>
            <person name="Won Y.J."/>
        </authorList>
    </citation>
    <scope>NUCLEOTIDE SEQUENCE [LARGE SCALE GENOMIC DNA]</scope>
    <source>
        <strain evidence="1">Wonlab-2016</strain>
    </source>
</reference>
<comment type="caution">
    <text evidence="1">The sequence shown here is derived from an EMBL/GenBank/DDBJ whole genome shotgun (WGS) entry which is preliminary data.</text>
</comment>
<keyword evidence="2" id="KW-1185">Reference proteome</keyword>